<dbReference type="InterPro" id="IPR002509">
    <property type="entry name" value="NODB_dom"/>
</dbReference>
<dbReference type="PANTHER" id="PTHR43123:SF4">
    <property type="entry name" value="POLYSACCHARIDE DEACETYLASE"/>
    <property type="match status" value="1"/>
</dbReference>
<name>A0A5S9PMP8_9GAMM</name>
<protein>
    <submittedName>
        <fullName evidence="2">Peptidoglycan deacetylase</fullName>
        <ecNumber evidence="2">3.5.1.-</ecNumber>
    </submittedName>
</protein>
<dbReference type="InterPro" id="IPR011330">
    <property type="entry name" value="Glyco_hydro/deAcase_b/a-brl"/>
</dbReference>
<dbReference type="PROSITE" id="PS51677">
    <property type="entry name" value="NODB"/>
    <property type="match status" value="1"/>
</dbReference>
<dbReference type="Pfam" id="PF01522">
    <property type="entry name" value="Polysacc_deac_1"/>
    <property type="match status" value="1"/>
</dbReference>
<dbReference type="AlphaFoldDB" id="A0A5S9PMP8"/>
<dbReference type="Proteomes" id="UP000434580">
    <property type="component" value="Unassembled WGS sequence"/>
</dbReference>
<dbReference type="EMBL" id="CACSII010000012">
    <property type="protein sequence ID" value="CAA0105400.1"/>
    <property type="molecule type" value="Genomic_DNA"/>
</dbReference>
<dbReference type="Gene3D" id="3.20.20.370">
    <property type="entry name" value="Glycoside hydrolase/deacetylase"/>
    <property type="match status" value="1"/>
</dbReference>
<evidence type="ECO:0000313" key="2">
    <source>
        <dbReference type="EMBL" id="CAA0105400.1"/>
    </source>
</evidence>
<dbReference type="GO" id="GO:0005975">
    <property type="term" value="P:carbohydrate metabolic process"/>
    <property type="evidence" value="ECO:0007669"/>
    <property type="project" value="InterPro"/>
</dbReference>
<dbReference type="SUPFAM" id="SSF88713">
    <property type="entry name" value="Glycoside hydrolase/deacetylase"/>
    <property type="match status" value="1"/>
</dbReference>
<keyword evidence="2" id="KW-0378">Hydrolase</keyword>
<proteinExistence type="predicted"/>
<evidence type="ECO:0000313" key="3">
    <source>
        <dbReference type="Proteomes" id="UP000434580"/>
    </source>
</evidence>
<dbReference type="EC" id="3.5.1.-" evidence="2"/>
<organism evidence="2 3">
    <name type="scientific">BD1-7 clade bacterium</name>
    <dbReference type="NCBI Taxonomy" id="2029982"/>
    <lineage>
        <taxon>Bacteria</taxon>
        <taxon>Pseudomonadati</taxon>
        <taxon>Pseudomonadota</taxon>
        <taxon>Gammaproteobacteria</taxon>
        <taxon>Cellvibrionales</taxon>
        <taxon>Spongiibacteraceae</taxon>
        <taxon>BD1-7 clade</taxon>
    </lineage>
</organism>
<sequence>MTHPVPSRDLIGYGRHPMAAQLPGGANIAINFVINYEEGAERTPVNGDAMAENYGHDLASNQTLMQRSLSNESLFEYGSRCGIWRLTDLFDKHNIPVTFFTCGYALMLNPILSEYLTDTHHEVAGHGWRWINHAGMNIDEERESIRQTIDTIRERTGKTPCGWYTGRKSNNTRQLLTEFDNIIYDSDAYADDLPYFVEVKGKEHLIVPYTLDCNDFGFVNPNGFVTGEQFFDYLVAAYQTLSSEGKSGVPKMMTIALHPRISGRPGRFDGVRRFVEFISGRPDTWLTRREDIAQLWWQMATS</sequence>
<accession>A0A5S9PMP8</accession>
<feature type="domain" description="NodB homology" evidence="1">
    <location>
        <begin position="69"/>
        <end position="287"/>
    </location>
</feature>
<dbReference type="PANTHER" id="PTHR43123">
    <property type="entry name" value="POLYSACCHARIDE DEACETYLASE-RELATED"/>
    <property type="match status" value="1"/>
</dbReference>
<gene>
    <name evidence="2" type="primary">pgdA</name>
    <name evidence="2" type="ORF">DPBNPPHM_01176</name>
</gene>
<reference evidence="2 3" key="1">
    <citation type="submission" date="2019-11" db="EMBL/GenBank/DDBJ databases">
        <authorList>
            <person name="Holert J."/>
        </authorList>
    </citation>
    <scope>NUCLEOTIDE SEQUENCE [LARGE SCALE GENOMIC DNA]</scope>
    <source>
        <strain evidence="2">BC5_2</strain>
    </source>
</reference>
<dbReference type="GO" id="GO:0016810">
    <property type="term" value="F:hydrolase activity, acting on carbon-nitrogen (but not peptide) bonds"/>
    <property type="evidence" value="ECO:0007669"/>
    <property type="project" value="InterPro"/>
</dbReference>
<evidence type="ECO:0000259" key="1">
    <source>
        <dbReference type="PROSITE" id="PS51677"/>
    </source>
</evidence>